<feature type="region of interest" description="Disordered" evidence="1">
    <location>
        <begin position="709"/>
        <end position="738"/>
    </location>
</feature>
<accession>A0A3L6MXY5</accession>
<feature type="compositionally biased region" description="Basic and acidic residues" evidence="1">
    <location>
        <begin position="709"/>
        <end position="736"/>
    </location>
</feature>
<dbReference type="Proteomes" id="UP000270866">
    <property type="component" value="Unassembled WGS sequence"/>
</dbReference>
<evidence type="ECO:0000313" key="2">
    <source>
        <dbReference type="EMBL" id="RKK09271.1"/>
    </source>
</evidence>
<organism evidence="2 3">
    <name type="scientific">Fusarium oxysporum f. sp. cepae</name>
    <dbReference type="NCBI Taxonomy" id="396571"/>
    <lineage>
        <taxon>Eukaryota</taxon>
        <taxon>Fungi</taxon>
        <taxon>Dikarya</taxon>
        <taxon>Ascomycota</taxon>
        <taxon>Pezizomycotina</taxon>
        <taxon>Sordariomycetes</taxon>
        <taxon>Hypocreomycetidae</taxon>
        <taxon>Hypocreales</taxon>
        <taxon>Nectriaceae</taxon>
        <taxon>Fusarium</taxon>
        <taxon>Fusarium oxysporum species complex</taxon>
    </lineage>
</organism>
<proteinExistence type="predicted"/>
<name>A0A3L6MXY5_FUSOX</name>
<sequence length="1175" mass="131645">MGIYTRGRSKAINSPRHLTLRHARRSVATSKFNAGLTETHEDPPPLLKPGEEKLNSFWAPGLEAGPAHLIKATQTIKSPNPGENDIKLVSKQTFYVDAPQFSLPEDSVYSTYPPPGYSDDHRILPHVVLSDPHLPWERRGSPKDDKKTPKDERNKVPWLILLTFTEDELKLKPDDLGTGNTFKQTVTLSVKTTVGDVQDLTTKGNVVSPISEILDVVKNDTKETDKIRKSQGEFIFMKPDLFKSVFSNFDNNNERQVPASPDTNKFKYLSHVRNINAAGMAVAGVEEVGVFSVVVGSRSGPLTNKAPATASVHLLSIEGVESMSSFPADDKLVALCSLHSWNYTVMPPGMLNVFDAFTSLGETLDVLRPPEEIIKEIAEPNDELGKRLAARLTDGYSMVKYCTQTGEHTVALFRGPFTPSVVLPNEYLNTCSNSGQNLQILDREVGIMDISYSVAWQVGRTMALGDPNFCGALSRFRTAIHQGAMKEAKIKAVQSAAGGSERFRQKADILANLSQTIKHLERMHLNHQDKHFQLKTPSQKWLGPRLGRKAYPALGFNASKIKDDYLDHAKKVAEDLALSTDGVNIYDETNDPVSEDWKVILAWVMDRMFLAGVPAHYLITDPSHLEHERLKFFYVDPNWVDAMIDGGLSLANHMGEDRDREAIKHIINNYVKHKAEHQLHTPQIPSYGFYLRSDLVTMFPDLKVETLSKAPKKADDKESGDNKVESLSEPPKEAHPKKAPLLRHNIIADGVMLALLDRHPGSDDFKGLLFTQPPHQQRFAVGHSLSDSEIGISLRRQYTVSQEIRETDKHRHDPLQKFTKTRRDRENWFIWSTEPGSQANDVRMLRLPYFAEQQIQILQNMPKQENGEKYFDDIVPNSALLAMQLDDPYYEFAVPFKDKLAGLGPAPTEFRTLNMTGHARVMRLAKHDDDLICRGDETSEPSDSESSPVDTPASSDDSPFFERNEEYSPAAHVLRHNIAPHVRQPHVDDDGSHVSRFHSAISTSGSGGGPSNVPSFNCDIYSPGKDAIHVNKKNLPDDLVFSVLVSGQEYSNEHLIEFDILVKLGPATDKHTKLMESYDGPGPRMLSNLRFNILTAIIEKNGMQYLKLRLLPRNAIGYVVANRMSNEVSFLLCLAKVNIFEKPEVLVMLETEAHYVNRPQVFKDTFTIMVKNDSL</sequence>
<evidence type="ECO:0000256" key="1">
    <source>
        <dbReference type="SAM" id="MobiDB-lite"/>
    </source>
</evidence>
<protein>
    <submittedName>
        <fullName evidence="2">Uncharacterized protein</fullName>
    </submittedName>
</protein>
<feature type="region of interest" description="Disordered" evidence="1">
    <location>
        <begin position="933"/>
        <end position="962"/>
    </location>
</feature>
<gene>
    <name evidence="2" type="ORF">BFJ65_g15723</name>
</gene>
<feature type="region of interest" description="Disordered" evidence="1">
    <location>
        <begin position="983"/>
        <end position="1013"/>
    </location>
</feature>
<comment type="caution">
    <text evidence="2">The sequence shown here is derived from an EMBL/GenBank/DDBJ whole genome shotgun (WGS) entry which is preliminary data.</text>
</comment>
<feature type="compositionally biased region" description="Basic and acidic residues" evidence="1">
    <location>
        <begin position="134"/>
        <end position="152"/>
    </location>
</feature>
<reference evidence="2 3" key="1">
    <citation type="journal article" date="2018" name="Sci. Rep.">
        <title>Characterisation of pathogen-specific regions and novel effector candidates in Fusarium oxysporum f. sp. cepae.</title>
        <authorList>
            <person name="Armitage A.D."/>
            <person name="Taylor A."/>
            <person name="Sobczyk M.K."/>
            <person name="Baxter L."/>
            <person name="Greenfield B.P."/>
            <person name="Bates H.J."/>
            <person name="Wilson F."/>
            <person name="Jackson A.C."/>
            <person name="Ott S."/>
            <person name="Harrison R.J."/>
            <person name="Clarkson J.P."/>
        </authorList>
    </citation>
    <scope>NUCLEOTIDE SEQUENCE [LARGE SCALE GENOMIC DNA]</scope>
    <source>
        <strain evidence="2 3">FoC_Fus2</strain>
    </source>
</reference>
<dbReference type="EMBL" id="MRCU01000012">
    <property type="protein sequence ID" value="RKK09271.1"/>
    <property type="molecule type" value="Genomic_DNA"/>
</dbReference>
<feature type="region of interest" description="Disordered" evidence="1">
    <location>
        <begin position="132"/>
        <end position="152"/>
    </location>
</feature>
<evidence type="ECO:0000313" key="3">
    <source>
        <dbReference type="Proteomes" id="UP000270866"/>
    </source>
</evidence>
<dbReference type="AlphaFoldDB" id="A0A3L6MXY5"/>